<sequence length="185" mass="21353">MKLKIYSLTMLVALVLVFHGNELKAQAASPVLTKKRDTNKKLDLQLLVTDIIGNHMRADSVWKLPKNYSFIYSIAISFDSAGQIENVYFSGKMPQTLIGILNPINTLKTKIRERWNNAREQKPDYSGKVVIFPILLQRESDRQISNVNELLEGFLNLWPDIDERDDKKMKILLKPFPNFIYQSVN</sequence>
<gene>
    <name evidence="2" type="ORF">H7U22_07690</name>
</gene>
<feature type="chain" id="PRO_5046228540" evidence="1">
    <location>
        <begin position="28"/>
        <end position="185"/>
    </location>
</feature>
<evidence type="ECO:0000256" key="1">
    <source>
        <dbReference type="SAM" id="SignalP"/>
    </source>
</evidence>
<accession>A0ABR7KRG4</accession>
<comment type="caution">
    <text evidence="2">The sequence shown here is derived from an EMBL/GenBank/DDBJ whole genome shotgun (WGS) entry which is preliminary data.</text>
</comment>
<evidence type="ECO:0000313" key="2">
    <source>
        <dbReference type="EMBL" id="MBC6110303.1"/>
    </source>
</evidence>
<evidence type="ECO:0000313" key="3">
    <source>
        <dbReference type="Proteomes" id="UP000652755"/>
    </source>
</evidence>
<dbReference type="RefSeq" id="WP_187070778.1">
    <property type="nucleotide sequence ID" value="NZ_JACRYL010000006.1"/>
</dbReference>
<dbReference type="Proteomes" id="UP000652755">
    <property type="component" value="Unassembled WGS sequence"/>
</dbReference>
<keyword evidence="3" id="KW-1185">Reference proteome</keyword>
<organism evidence="2 3">
    <name type="scientific">Pedobacter fastidiosus</name>
    <dbReference type="NCBI Taxonomy" id="2765361"/>
    <lineage>
        <taxon>Bacteria</taxon>
        <taxon>Pseudomonadati</taxon>
        <taxon>Bacteroidota</taxon>
        <taxon>Sphingobacteriia</taxon>
        <taxon>Sphingobacteriales</taxon>
        <taxon>Sphingobacteriaceae</taxon>
        <taxon>Pedobacter</taxon>
    </lineage>
</organism>
<reference evidence="2 3" key="1">
    <citation type="submission" date="2020-08" db="EMBL/GenBank/DDBJ databases">
        <authorList>
            <person name="Sun Q."/>
            <person name="Inoue M."/>
        </authorList>
    </citation>
    <scope>NUCLEOTIDE SEQUENCE [LARGE SCALE GENOMIC DNA]</scope>
    <source>
        <strain evidence="2 3">CCM 8938</strain>
    </source>
</reference>
<proteinExistence type="predicted"/>
<name>A0ABR7KRG4_9SPHI</name>
<feature type="signal peptide" evidence="1">
    <location>
        <begin position="1"/>
        <end position="27"/>
    </location>
</feature>
<protein>
    <submittedName>
        <fullName evidence="2">Uncharacterized protein</fullName>
    </submittedName>
</protein>
<keyword evidence="1" id="KW-0732">Signal</keyword>
<dbReference type="EMBL" id="JACRYL010000006">
    <property type="protein sequence ID" value="MBC6110303.1"/>
    <property type="molecule type" value="Genomic_DNA"/>
</dbReference>